<evidence type="ECO:0008006" key="3">
    <source>
        <dbReference type="Google" id="ProtNLM"/>
    </source>
</evidence>
<evidence type="ECO:0000313" key="2">
    <source>
        <dbReference type="Proteomes" id="UP000029980"/>
    </source>
</evidence>
<accession>A0A097QTC7</accession>
<proteinExistence type="predicted"/>
<organism evidence="1 2">
    <name type="scientific">Thermococcus eurythermalis</name>
    <dbReference type="NCBI Taxonomy" id="1505907"/>
    <lineage>
        <taxon>Archaea</taxon>
        <taxon>Methanobacteriati</taxon>
        <taxon>Methanobacteriota</taxon>
        <taxon>Thermococci</taxon>
        <taxon>Thermococcales</taxon>
        <taxon>Thermococcaceae</taxon>
        <taxon>Thermococcus</taxon>
    </lineage>
</organism>
<protein>
    <recommendedName>
        <fullName evidence="3">DUF4855 domain-containing protein</fullName>
    </recommendedName>
</protein>
<dbReference type="GeneID" id="25152765"/>
<dbReference type="KEGG" id="teu:TEU_04860"/>
<evidence type="ECO:0000313" key="1">
    <source>
        <dbReference type="EMBL" id="AIU69718.1"/>
    </source>
</evidence>
<reference evidence="1 2" key="1">
    <citation type="journal article" date="2015" name="Int. J. Syst. Evol. Microbiol.">
        <title>Thermococcus eurythermalis sp. nov., a conditional piezophilic hyperthermophilic archaeon with a wide temperature range isolated from an oil-immersed chimney in the Guaymas Basin.</title>
        <authorList>
            <person name="Zhao W."/>
            <person name="Zeng X."/>
            <person name="Xiao X."/>
        </authorList>
    </citation>
    <scope>NUCLEOTIDE SEQUENCE [LARGE SCALE GENOMIC DNA]</scope>
    <source>
        <strain evidence="1 2">A501</strain>
    </source>
</reference>
<dbReference type="HOGENOM" id="CLU_803208_0_0_2"/>
<dbReference type="AlphaFoldDB" id="A0A097QTC7"/>
<dbReference type="RefSeq" id="WP_050002696.1">
    <property type="nucleotide sequence ID" value="NZ_CP008887.1"/>
</dbReference>
<name>A0A097QTC7_9EURY</name>
<sequence>MSKYGLWYYMPYGGNYQTFPTNKTGALCELGFDYLIALHTSGKNNRYGNMPYGTTFTEGLKNGGNFGKWLEEHVGTKISERLRADGYAPIPYIAEIPVKHKEIPPLDYLLGWIEGVYLNTSGLLRGFYWYYEYPWQVSNGITPMNYVKEISDQVKTWGLQLIWIPYLHISENSEDFQKLMSMYENKIKCIHYIVDHTDIPKLSKHFTKIFIQPNYYQKKTILRDDNGKVSLRVWFEGVIEYLREYHKMNNIYMELECDGAVKGSSESLKKACEYTKYANKLQDRAYYFDVNVSNLYVLRDKCPGYV</sequence>
<dbReference type="STRING" id="1505907.TEU_04860"/>
<dbReference type="OrthoDB" id="102284at2157"/>
<keyword evidence="2" id="KW-1185">Reference proteome</keyword>
<dbReference type="EMBL" id="CP008887">
    <property type="protein sequence ID" value="AIU69718.1"/>
    <property type="molecule type" value="Genomic_DNA"/>
</dbReference>
<dbReference type="Proteomes" id="UP000029980">
    <property type="component" value="Chromosome"/>
</dbReference>
<gene>
    <name evidence="1" type="ORF">TEU_04860</name>
</gene>